<accession>A0ABW0TFV4</accession>
<organism evidence="1 2">
    <name type="scientific">Sporosarcina soli</name>
    <dbReference type="NCBI Taxonomy" id="334736"/>
    <lineage>
        <taxon>Bacteria</taxon>
        <taxon>Bacillati</taxon>
        <taxon>Bacillota</taxon>
        <taxon>Bacilli</taxon>
        <taxon>Bacillales</taxon>
        <taxon>Caryophanaceae</taxon>
        <taxon>Sporosarcina</taxon>
    </lineage>
</organism>
<gene>
    <name evidence="1" type="ORF">ACFPRA_01290</name>
</gene>
<evidence type="ECO:0000313" key="1">
    <source>
        <dbReference type="EMBL" id="MFC5587541.1"/>
    </source>
</evidence>
<evidence type="ECO:0000313" key="2">
    <source>
        <dbReference type="Proteomes" id="UP001596109"/>
    </source>
</evidence>
<protein>
    <submittedName>
        <fullName evidence="1">Uncharacterized protein</fullName>
    </submittedName>
</protein>
<proteinExistence type="predicted"/>
<comment type="caution">
    <text evidence="1">The sequence shown here is derived from an EMBL/GenBank/DDBJ whole genome shotgun (WGS) entry which is preliminary data.</text>
</comment>
<name>A0ABW0TFV4_9BACL</name>
<dbReference type="RefSeq" id="WP_381429644.1">
    <property type="nucleotide sequence ID" value="NZ_JBHSNO010000001.1"/>
</dbReference>
<sequence>MTLENIYNSEVDIWDFTINNRFSYLGIAEKRSSSLYMENTGGYFRSGFYSKEKVDLSRINSISISLQATGLGGSSGTRKAFRLCITDNPFDNTYVKFVDTTFNSSVPYEFSLDVSEYGDSFYVCLILINDSKATGKATAEVNSVYIETNYVNKILIQSNSEFYSHDGNEWLSLGNLPEDLEERNDFYFEHGMLEITPEQAKTLKKALPNGKGKISVMRL</sequence>
<keyword evidence="2" id="KW-1185">Reference proteome</keyword>
<dbReference type="EMBL" id="JBHSNO010000001">
    <property type="protein sequence ID" value="MFC5587541.1"/>
    <property type="molecule type" value="Genomic_DNA"/>
</dbReference>
<reference evidence="2" key="1">
    <citation type="journal article" date="2019" name="Int. J. Syst. Evol. Microbiol.">
        <title>The Global Catalogue of Microorganisms (GCM) 10K type strain sequencing project: providing services to taxonomists for standard genome sequencing and annotation.</title>
        <authorList>
            <consortium name="The Broad Institute Genomics Platform"/>
            <consortium name="The Broad Institute Genome Sequencing Center for Infectious Disease"/>
            <person name="Wu L."/>
            <person name="Ma J."/>
        </authorList>
    </citation>
    <scope>NUCLEOTIDE SEQUENCE [LARGE SCALE GENOMIC DNA]</scope>
    <source>
        <strain evidence="2">CGMCC 4.1434</strain>
    </source>
</reference>
<dbReference type="Proteomes" id="UP001596109">
    <property type="component" value="Unassembled WGS sequence"/>
</dbReference>